<sequence>MVLRSIAILCWVLIARAAIAAPVDTGTDTSLVIDKYRQHFMVNRDGSYAVGFQTYAAGDPADGARFAGADYREGQLALR</sequence>
<dbReference type="Proteomes" id="UP000583752">
    <property type="component" value="Unassembled WGS sequence"/>
</dbReference>
<feature type="signal peptide" evidence="1">
    <location>
        <begin position="1"/>
        <end position="20"/>
    </location>
</feature>
<feature type="chain" id="PRO_5032754767" evidence="1">
    <location>
        <begin position="21"/>
        <end position="79"/>
    </location>
</feature>
<comment type="caution">
    <text evidence="2">The sequence shown here is derived from an EMBL/GenBank/DDBJ whole genome shotgun (WGS) entry which is preliminary data.</text>
</comment>
<evidence type="ECO:0000256" key="1">
    <source>
        <dbReference type="SAM" id="SignalP"/>
    </source>
</evidence>
<proteinExistence type="predicted"/>
<accession>A0A848HSB1</accession>
<dbReference type="RefSeq" id="WP_169468554.1">
    <property type="nucleotide sequence ID" value="NZ_JABBGG010000012.1"/>
</dbReference>
<organism evidence="2 3">
    <name type="scientific">Massilia polaris</name>
    <dbReference type="NCBI Taxonomy" id="2728846"/>
    <lineage>
        <taxon>Bacteria</taxon>
        <taxon>Pseudomonadati</taxon>
        <taxon>Pseudomonadota</taxon>
        <taxon>Betaproteobacteria</taxon>
        <taxon>Burkholderiales</taxon>
        <taxon>Oxalobacteraceae</taxon>
        <taxon>Telluria group</taxon>
        <taxon>Massilia</taxon>
    </lineage>
</organism>
<reference evidence="2 3" key="1">
    <citation type="submission" date="2020-04" db="EMBL/GenBank/DDBJ databases">
        <title>Massilia sp. RP-1-19 isolated from soil.</title>
        <authorList>
            <person name="Dahal R.H."/>
        </authorList>
    </citation>
    <scope>NUCLEOTIDE SEQUENCE [LARGE SCALE GENOMIC DNA]</scope>
    <source>
        <strain evidence="2 3">RP-1-19</strain>
    </source>
</reference>
<keyword evidence="3" id="KW-1185">Reference proteome</keyword>
<dbReference type="AlphaFoldDB" id="A0A848HSB1"/>
<keyword evidence="1" id="KW-0732">Signal</keyword>
<gene>
    <name evidence="2" type="ORF">HHL21_18330</name>
</gene>
<evidence type="ECO:0000313" key="2">
    <source>
        <dbReference type="EMBL" id="NML63000.1"/>
    </source>
</evidence>
<name>A0A848HSB1_9BURK</name>
<protein>
    <submittedName>
        <fullName evidence="2">Uncharacterized protein</fullName>
    </submittedName>
</protein>
<dbReference type="EMBL" id="JABBGG010000012">
    <property type="protein sequence ID" value="NML63000.1"/>
    <property type="molecule type" value="Genomic_DNA"/>
</dbReference>
<evidence type="ECO:0000313" key="3">
    <source>
        <dbReference type="Proteomes" id="UP000583752"/>
    </source>
</evidence>